<reference evidence="1 2" key="2">
    <citation type="submission" date="2018-03" db="EMBL/GenBank/DDBJ databases">
        <title>The ancient ancestry and fast evolution of plastids.</title>
        <authorList>
            <person name="Moore K.R."/>
            <person name="Magnabosco C."/>
            <person name="Momper L."/>
            <person name="Gold D.A."/>
            <person name="Bosak T."/>
            <person name="Fournier G.P."/>
        </authorList>
    </citation>
    <scope>NUCLEOTIDE SEQUENCE [LARGE SCALE GENOMIC DNA]</scope>
    <source>
        <strain evidence="1 2">ULC18</strain>
    </source>
</reference>
<accession>A0A2T1E9Z8</accession>
<dbReference type="OrthoDB" id="532424at2"/>
<dbReference type="EMBL" id="PVWK01000061">
    <property type="protein sequence ID" value="PSB29538.1"/>
    <property type="molecule type" value="Genomic_DNA"/>
</dbReference>
<dbReference type="RefSeq" id="WP_106256337.1">
    <property type="nucleotide sequence ID" value="NZ_CAWNSW010000012.1"/>
</dbReference>
<evidence type="ECO:0000313" key="1">
    <source>
        <dbReference type="EMBL" id="PSB29538.1"/>
    </source>
</evidence>
<gene>
    <name evidence="1" type="ORF">C7B82_10960</name>
</gene>
<organism evidence="1 2">
    <name type="scientific">Stenomitos frigidus ULC18</name>
    <dbReference type="NCBI Taxonomy" id="2107698"/>
    <lineage>
        <taxon>Bacteria</taxon>
        <taxon>Bacillati</taxon>
        <taxon>Cyanobacteriota</taxon>
        <taxon>Cyanophyceae</taxon>
        <taxon>Leptolyngbyales</taxon>
        <taxon>Leptolyngbyaceae</taxon>
        <taxon>Stenomitos</taxon>
    </lineage>
</organism>
<comment type="caution">
    <text evidence="1">The sequence shown here is derived from an EMBL/GenBank/DDBJ whole genome shotgun (WGS) entry which is preliminary data.</text>
</comment>
<name>A0A2T1E9Z8_9CYAN</name>
<reference evidence="2" key="1">
    <citation type="submission" date="2018-02" db="EMBL/GenBank/DDBJ databases">
        <authorList>
            <person name="Moore K."/>
            <person name="Momper L."/>
        </authorList>
    </citation>
    <scope>NUCLEOTIDE SEQUENCE [LARGE SCALE GENOMIC DNA]</scope>
    <source>
        <strain evidence="2">ULC18</strain>
    </source>
</reference>
<sequence>MTDHTVKVDISFQSLLVAISSLETAEKHQLWEFLEAELFPDEDDSPEDIAEIQAARADYEAGDYTTFEQYAAQRAGKST</sequence>
<protein>
    <submittedName>
        <fullName evidence="1">Uncharacterized protein</fullName>
    </submittedName>
</protein>
<keyword evidence="2" id="KW-1185">Reference proteome</keyword>
<dbReference type="AlphaFoldDB" id="A0A2T1E9Z8"/>
<proteinExistence type="predicted"/>
<evidence type="ECO:0000313" key="2">
    <source>
        <dbReference type="Proteomes" id="UP000239576"/>
    </source>
</evidence>
<dbReference type="Proteomes" id="UP000239576">
    <property type="component" value="Unassembled WGS sequence"/>
</dbReference>